<reference evidence="2" key="1">
    <citation type="submission" date="2023-07" db="EMBL/GenBank/DDBJ databases">
        <authorList>
            <consortium name="CYATHOMIX"/>
        </authorList>
    </citation>
    <scope>NUCLEOTIDE SEQUENCE</scope>
    <source>
        <strain evidence="2">N/A</strain>
    </source>
</reference>
<gene>
    <name evidence="2" type="ORF">CYNAS_LOCUS9428</name>
</gene>
<evidence type="ECO:0008006" key="4">
    <source>
        <dbReference type="Google" id="ProtNLM"/>
    </source>
</evidence>
<keyword evidence="3" id="KW-1185">Reference proteome</keyword>
<dbReference type="EMBL" id="CATQJL010000223">
    <property type="protein sequence ID" value="CAJ0597445.1"/>
    <property type="molecule type" value="Genomic_DNA"/>
</dbReference>
<evidence type="ECO:0000313" key="3">
    <source>
        <dbReference type="Proteomes" id="UP001176961"/>
    </source>
</evidence>
<feature type="coiled-coil region" evidence="1">
    <location>
        <begin position="47"/>
        <end position="81"/>
    </location>
</feature>
<sequence>MGDKEYCERRADYVNGEGVLENPNFRTCEGTLGNEMGAGCPTDREMLKKLCSSMDEVLNRLARLENEMARKDLQLEAAQRQQKSWSALSELRANSQETLKRIPKRGESEEALAYNYASAKFLEGLRKLCGGNMNKFALELEKKIYEDDTTELTLPLEKRIQTATRVEFIKECIFKYYMVPVETRQAVWRSAKNALNSRVRRLKSAAGTPSRRALLFEAESPQPQVHSPYEFVDD</sequence>
<protein>
    <recommendedName>
        <fullName evidence="4">BEN domain-containing protein</fullName>
    </recommendedName>
</protein>
<name>A0AA36GSC6_CYLNA</name>
<dbReference type="AlphaFoldDB" id="A0AA36GSC6"/>
<comment type="caution">
    <text evidence="2">The sequence shown here is derived from an EMBL/GenBank/DDBJ whole genome shotgun (WGS) entry which is preliminary data.</text>
</comment>
<evidence type="ECO:0000313" key="2">
    <source>
        <dbReference type="EMBL" id="CAJ0597445.1"/>
    </source>
</evidence>
<evidence type="ECO:0000256" key="1">
    <source>
        <dbReference type="SAM" id="Coils"/>
    </source>
</evidence>
<keyword evidence="1" id="KW-0175">Coiled coil</keyword>
<organism evidence="2 3">
    <name type="scientific">Cylicocyclus nassatus</name>
    <name type="common">Nematode worm</name>
    <dbReference type="NCBI Taxonomy" id="53992"/>
    <lineage>
        <taxon>Eukaryota</taxon>
        <taxon>Metazoa</taxon>
        <taxon>Ecdysozoa</taxon>
        <taxon>Nematoda</taxon>
        <taxon>Chromadorea</taxon>
        <taxon>Rhabditida</taxon>
        <taxon>Rhabditina</taxon>
        <taxon>Rhabditomorpha</taxon>
        <taxon>Strongyloidea</taxon>
        <taxon>Strongylidae</taxon>
        <taxon>Cylicocyclus</taxon>
    </lineage>
</organism>
<accession>A0AA36GSC6</accession>
<dbReference type="Proteomes" id="UP001176961">
    <property type="component" value="Unassembled WGS sequence"/>
</dbReference>
<proteinExistence type="predicted"/>